<sequence>MMRNLGTALKLSIKSLAILFILFIAFFLFLLTTKSGFLLSTKLAKIISPGELTIENPQGKLINHFSFSRLHYQDDHSQVNLKDFMITWQWKSLFHHQLLIESLHAKNLSLFLKNKEEKLTKTSAFKLPIDIKINDASIDKIQITHNESKYQISNLMLQAELTNRLWKVNKLFLNFNNMDFSLDGQVQPKFPYPLSAQLQVKSTNSKQNIQGFIKLGGDFSLYHWHGEMINPKGTLINGTLRYGKEIHNQATWHQFIWPLDKDQMLEIPEGNLHLDGTIPNINLTLVASVISPIPADIQLVGKTSQQTIHSQGTIKLARGEINLDFAYDEKTNPKIQGKIQAKGFDVKIAEQPFEQLKLDTELTGDSFPNLVISSLLTTQYFGNLLTANLHYQNRQIQAQATLGTNQIQIQGSLPYQWKLKAIIPEPDLLHPSLKSLQTELRANATIASPTNGELKLMILPGNFQLDEKNSTEVLKFSGGEFYAQLTPSRLNIIGNLTLDKYKSLALTLDLPKFRLDQGLSEKQALKGKLSLEVNSLAFLEQFSSVASKIEGQLNALINLSGTISKPLMEGTLNLDKAKLAIPKLGLNLAPIQINLQSRNKRWTTQGSFTSQGRVLSLKGSGDFTPEMTGSLKLNGDDFPLINTAEYVINLSPQLVIYVKPNAIDMTGQILIPNAQIKPQTFTSTTSLSEDAVFVGAKSTPNPFHINTDLRLAMGENVVIDMKGLHGFLDGSIRLLQLPQGPLNASGELTIRDGKYKAYGQDLTIDQGQLIFTGGSIDNPGISVRAIRRFNNKNASFTGSNQLFDFKSANIQNLDFSREMIVGVEVSGRLSATKIKLFSDPSTLSQADILSMLLLGKPANQANQAGGQLLLNAISSMNLGAGTKGAQLLSQLKQSLGVDLNIKSNTKYNQQTNEITESDTVVVGKSVTKRIYVSYNFGLAQADSNVFTLTYLLNKFFSIQVNASATASGIDLLYTRDAAKDSKPRS</sequence>
<evidence type="ECO:0000313" key="6">
    <source>
        <dbReference type="EMBL" id="KTC85798.1"/>
    </source>
</evidence>
<name>A0A0W0SQX0_9GAMM</name>
<dbReference type="Pfam" id="PF04357">
    <property type="entry name" value="TamB"/>
    <property type="match status" value="1"/>
</dbReference>
<proteinExistence type="predicted"/>
<dbReference type="PATRIC" id="fig|1212489.4.peg.2244"/>
<dbReference type="EMBL" id="LNXY01000027">
    <property type="protein sequence ID" value="KTC85798.1"/>
    <property type="molecule type" value="Genomic_DNA"/>
</dbReference>
<accession>A0A0W0SQX0</accession>
<gene>
    <name evidence="6" type="ORF">Ldro_2123</name>
</gene>
<comment type="caution">
    <text evidence="6">The sequence shown here is derived from an EMBL/GenBank/DDBJ whole genome shotgun (WGS) entry which is preliminary data.</text>
</comment>
<dbReference type="STRING" id="1212489.Ldro_2123"/>
<evidence type="ECO:0000256" key="1">
    <source>
        <dbReference type="ARBA" id="ARBA00004167"/>
    </source>
</evidence>
<evidence type="ECO:0000313" key="7">
    <source>
        <dbReference type="Proteomes" id="UP000054736"/>
    </source>
</evidence>
<dbReference type="AlphaFoldDB" id="A0A0W0SQX0"/>
<protein>
    <submittedName>
        <fullName evidence="6">Periplasmic protein</fullName>
    </submittedName>
</protein>
<evidence type="ECO:0000256" key="4">
    <source>
        <dbReference type="ARBA" id="ARBA00023136"/>
    </source>
</evidence>
<dbReference type="Proteomes" id="UP000054736">
    <property type="component" value="Unassembled WGS sequence"/>
</dbReference>
<keyword evidence="2" id="KW-0812">Transmembrane</keyword>
<comment type="subcellular location">
    <subcellularLocation>
        <location evidence="1">Membrane</location>
        <topology evidence="1">Single-pass membrane protein</topology>
    </subcellularLocation>
</comment>
<organism evidence="6 7">
    <name type="scientific">Legionella drozanskii LLAP-1</name>
    <dbReference type="NCBI Taxonomy" id="1212489"/>
    <lineage>
        <taxon>Bacteria</taxon>
        <taxon>Pseudomonadati</taxon>
        <taxon>Pseudomonadota</taxon>
        <taxon>Gammaproteobacteria</taxon>
        <taxon>Legionellales</taxon>
        <taxon>Legionellaceae</taxon>
        <taxon>Legionella</taxon>
    </lineage>
</organism>
<dbReference type="GO" id="GO:0009306">
    <property type="term" value="P:protein secretion"/>
    <property type="evidence" value="ECO:0007669"/>
    <property type="project" value="InterPro"/>
</dbReference>
<keyword evidence="3" id="KW-1133">Transmembrane helix</keyword>
<dbReference type="PANTHER" id="PTHR36985:SF1">
    <property type="entry name" value="TRANSLOCATION AND ASSEMBLY MODULE SUBUNIT TAMB"/>
    <property type="match status" value="1"/>
</dbReference>
<dbReference type="OrthoDB" id="5555605at2"/>
<keyword evidence="7" id="KW-1185">Reference proteome</keyword>
<feature type="domain" description="Translocation and assembly module TamB C-terminal" evidence="5">
    <location>
        <begin position="603"/>
        <end position="976"/>
    </location>
</feature>
<reference evidence="6 7" key="1">
    <citation type="submission" date="2015-11" db="EMBL/GenBank/DDBJ databases">
        <title>Genomic analysis of 38 Legionella species identifies large and diverse effector repertoires.</title>
        <authorList>
            <person name="Burstein D."/>
            <person name="Amaro F."/>
            <person name="Zusman T."/>
            <person name="Lifshitz Z."/>
            <person name="Cohen O."/>
            <person name="Gilbert J.A."/>
            <person name="Pupko T."/>
            <person name="Shuman H.A."/>
            <person name="Segal G."/>
        </authorList>
    </citation>
    <scope>NUCLEOTIDE SEQUENCE [LARGE SCALE GENOMIC DNA]</scope>
    <source>
        <strain evidence="6 7">ATCC 700990</strain>
    </source>
</reference>
<dbReference type="GO" id="GO:0097347">
    <property type="term" value="C:TAM protein secretion complex"/>
    <property type="evidence" value="ECO:0007669"/>
    <property type="project" value="TreeGrafter"/>
</dbReference>
<evidence type="ECO:0000256" key="3">
    <source>
        <dbReference type="ARBA" id="ARBA00022989"/>
    </source>
</evidence>
<dbReference type="PANTHER" id="PTHR36985">
    <property type="entry name" value="TRANSLOCATION AND ASSEMBLY MODULE SUBUNIT TAMB"/>
    <property type="match status" value="1"/>
</dbReference>
<keyword evidence="4" id="KW-0472">Membrane</keyword>
<evidence type="ECO:0000256" key="2">
    <source>
        <dbReference type="ARBA" id="ARBA00022692"/>
    </source>
</evidence>
<dbReference type="InterPro" id="IPR007452">
    <property type="entry name" value="TamB_C"/>
</dbReference>
<dbReference type="RefSeq" id="WP_058496402.1">
    <property type="nucleotide sequence ID" value="NZ_CAAAIU010000001.1"/>
</dbReference>
<evidence type="ECO:0000259" key="5">
    <source>
        <dbReference type="Pfam" id="PF04357"/>
    </source>
</evidence>
<dbReference type="GO" id="GO:0005886">
    <property type="term" value="C:plasma membrane"/>
    <property type="evidence" value="ECO:0007669"/>
    <property type="project" value="InterPro"/>
</dbReference>